<reference evidence="1" key="1">
    <citation type="submission" date="2019-05" db="EMBL/GenBank/DDBJ databases">
        <authorList>
            <person name="Lianzixin W."/>
        </authorList>
    </citation>
    <scope>NUCLEOTIDE SEQUENCE</scope>
    <source>
        <strain evidence="1">EC11</strain>
    </source>
</reference>
<dbReference type="Proteomes" id="UP000817854">
    <property type="component" value="Unassembled WGS sequence"/>
</dbReference>
<accession>A0ABX0IQW3</accession>
<comment type="caution">
    <text evidence="1">The sequence shown here is derived from an EMBL/GenBank/DDBJ whole genome shotgun (WGS) entry which is preliminary data.</text>
</comment>
<organism evidence="1 2">
    <name type="scientific">Flavobacterium jejuense</name>
    <dbReference type="NCBI Taxonomy" id="1544455"/>
    <lineage>
        <taxon>Bacteria</taxon>
        <taxon>Pseudomonadati</taxon>
        <taxon>Bacteroidota</taxon>
        <taxon>Flavobacteriia</taxon>
        <taxon>Flavobacteriales</taxon>
        <taxon>Flavobacteriaceae</taxon>
        <taxon>Flavobacterium</taxon>
    </lineage>
</organism>
<evidence type="ECO:0008006" key="3">
    <source>
        <dbReference type="Google" id="ProtNLM"/>
    </source>
</evidence>
<proteinExistence type="predicted"/>
<evidence type="ECO:0000313" key="2">
    <source>
        <dbReference type="Proteomes" id="UP000817854"/>
    </source>
</evidence>
<name>A0ABX0IQW3_9FLAO</name>
<evidence type="ECO:0000313" key="1">
    <source>
        <dbReference type="EMBL" id="NHN25591.1"/>
    </source>
</evidence>
<gene>
    <name evidence="1" type="ORF">FIA58_007870</name>
</gene>
<reference evidence="1" key="2">
    <citation type="submission" date="2020-02" db="EMBL/GenBank/DDBJ databases">
        <title>Flavobacterium profundi sp. nov., isolated from a deep-sea seamount.</title>
        <authorList>
            <person name="Zhang D.-C."/>
        </authorList>
    </citation>
    <scope>NUCLEOTIDE SEQUENCE</scope>
    <source>
        <strain evidence="1">EC11</strain>
    </source>
</reference>
<dbReference type="RefSeq" id="WP_140961900.1">
    <property type="nucleotide sequence ID" value="NZ_VEVQ02000004.1"/>
</dbReference>
<sequence>MKKLILFLIIILSIRCNNDDIINPSTQNSVDVYVAGSNNGEACYWKNSQITLLNSSGFTSVRATKIIVINNDVYVLGFGFDTNFNINYLYWKNGVLTDLTSQFSDLFDAVTAITDMEIISNDIYFTGFTVSTSATNIENKHVYWKNNTKTILHVFSGNFEITQSKIKVFGNDIYVTGYSQFMNSENFGGYYKNGVFTTITNSFVIDFAINNNDIYVYGFDFLTTSFYYNMISNNNVGVIFNDNDTITQLDFENNDIYYAGTDNKIYKNGTLIYTESASVSKLKVLDSNLYVIIGSDLIGSNYKLKINNVTIMTSTGNNQFNDLFIVQN</sequence>
<dbReference type="EMBL" id="VEVQ02000004">
    <property type="protein sequence ID" value="NHN25591.1"/>
    <property type="molecule type" value="Genomic_DNA"/>
</dbReference>
<protein>
    <recommendedName>
        <fullName evidence="3">Right handed beta helix domain-containing protein</fullName>
    </recommendedName>
</protein>
<keyword evidence="2" id="KW-1185">Reference proteome</keyword>